<dbReference type="Pfam" id="PF02613">
    <property type="entry name" value="Nitrate_red_del"/>
    <property type="match status" value="1"/>
</dbReference>
<dbReference type="GO" id="GO:0042128">
    <property type="term" value="P:nitrate assimilation"/>
    <property type="evidence" value="ECO:0007669"/>
    <property type="project" value="UniProtKB-KW"/>
</dbReference>
<evidence type="ECO:0000256" key="1">
    <source>
        <dbReference type="ARBA" id="ARBA00023063"/>
    </source>
</evidence>
<protein>
    <submittedName>
        <fullName evidence="3">Nitrate reductase delta subunit</fullName>
    </submittedName>
</protein>
<gene>
    <name evidence="3" type="ORF">BKA21_000167</name>
    <name evidence="2" type="ORF">Col01nite_08440</name>
</gene>
<reference evidence="3 4" key="1">
    <citation type="submission" date="2020-07" db="EMBL/GenBank/DDBJ databases">
        <title>Sequencing the genomes of 1000 actinobacteria strains.</title>
        <authorList>
            <person name="Klenk H.-P."/>
        </authorList>
    </citation>
    <scope>NUCLEOTIDE SEQUENCE [LARGE SCALE GENOMIC DNA]</scope>
    <source>
        <strain evidence="3 4">DSM 24482</strain>
    </source>
</reference>
<keyword evidence="1" id="KW-0534">Nitrate assimilation</keyword>
<proteinExistence type="predicted"/>
<dbReference type="AlphaFoldDB" id="A0A7Y9JVI0"/>
<dbReference type="Proteomes" id="UP000618382">
    <property type="component" value="Unassembled WGS sequence"/>
</dbReference>
<keyword evidence="5" id="KW-1185">Reference proteome</keyword>
<name>A0A7Y9JVI0_9CELL</name>
<comment type="caution">
    <text evidence="3">The sequence shown here is derived from an EMBL/GenBank/DDBJ whole genome shotgun (WGS) entry which is preliminary data.</text>
</comment>
<dbReference type="InterPro" id="IPR036411">
    <property type="entry name" value="TorD-like_sf"/>
</dbReference>
<dbReference type="GO" id="GO:0016530">
    <property type="term" value="F:metallochaperone activity"/>
    <property type="evidence" value="ECO:0007669"/>
    <property type="project" value="TreeGrafter"/>
</dbReference>
<evidence type="ECO:0000313" key="2">
    <source>
        <dbReference type="EMBL" id="GIG31685.1"/>
    </source>
</evidence>
<sequence>MSRRAPALPFLDPVPVDAEQRATTHMAAALLLAYPDEGHADVLTGVRDALPTLPAAVRGALARHVDAVEGWDLAQRQTHYVETFDLRRRCALHLSYYSAGDTRRRGMALVTFVEAFRACGWQPPDDELPDHLPAVLELSARDRGEIPALLLGAHREGVEVLRSALHALTSPYAHVLDAVCRTLPPVDARAAARFADLVAAGPPQETVGLASPLLPFPTVRPSEVPA</sequence>
<evidence type="ECO:0000313" key="3">
    <source>
        <dbReference type="EMBL" id="NYD84618.1"/>
    </source>
</evidence>
<dbReference type="NCBIfam" id="TIGR00684">
    <property type="entry name" value="narJ"/>
    <property type="match status" value="1"/>
</dbReference>
<dbReference type="InterPro" id="IPR003765">
    <property type="entry name" value="NO3_reductase_chaperone_NarJ"/>
</dbReference>
<dbReference type="Proteomes" id="UP000577956">
    <property type="component" value="Unassembled WGS sequence"/>
</dbReference>
<organism evidence="3 4">
    <name type="scientific">Cellulomonas oligotrophica</name>
    <dbReference type="NCBI Taxonomy" id="931536"/>
    <lineage>
        <taxon>Bacteria</taxon>
        <taxon>Bacillati</taxon>
        <taxon>Actinomycetota</taxon>
        <taxon>Actinomycetes</taxon>
        <taxon>Micrococcales</taxon>
        <taxon>Cellulomonadaceae</taxon>
        <taxon>Cellulomonas</taxon>
    </lineage>
</organism>
<dbReference type="EMBL" id="BONN01000002">
    <property type="protein sequence ID" value="GIG31685.1"/>
    <property type="molecule type" value="Genomic_DNA"/>
</dbReference>
<reference evidence="2 5" key="2">
    <citation type="submission" date="2021-01" db="EMBL/GenBank/DDBJ databases">
        <title>Whole genome shotgun sequence of Cellulomonas oligotrophica NBRC 109435.</title>
        <authorList>
            <person name="Komaki H."/>
            <person name="Tamura T."/>
        </authorList>
    </citation>
    <scope>NUCLEOTIDE SEQUENCE [LARGE SCALE GENOMIC DNA]</scope>
    <source>
        <strain evidence="2 5">NBRC 109435</strain>
    </source>
</reference>
<evidence type="ECO:0000313" key="5">
    <source>
        <dbReference type="Proteomes" id="UP000618382"/>
    </source>
</evidence>
<accession>A0A7Y9JVI0</accession>
<dbReference type="RefSeq" id="WP_140459052.1">
    <property type="nucleotide sequence ID" value="NZ_BAABFI010000004.1"/>
</dbReference>
<dbReference type="GO" id="GO:0051131">
    <property type="term" value="P:chaperone-mediated protein complex assembly"/>
    <property type="evidence" value="ECO:0007669"/>
    <property type="project" value="InterPro"/>
</dbReference>
<dbReference type="PANTHER" id="PTHR43680">
    <property type="entry name" value="NITRATE REDUCTASE MOLYBDENUM COFACTOR ASSEMBLY CHAPERONE"/>
    <property type="match status" value="1"/>
</dbReference>
<evidence type="ECO:0000313" key="4">
    <source>
        <dbReference type="Proteomes" id="UP000577956"/>
    </source>
</evidence>
<dbReference type="GO" id="GO:0051082">
    <property type="term" value="F:unfolded protein binding"/>
    <property type="evidence" value="ECO:0007669"/>
    <property type="project" value="InterPro"/>
</dbReference>
<dbReference type="EMBL" id="JACCBK010000001">
    <property type="protein sequence ID" value="NYD84618.1"/>
    <property type="molecule type" value="Genomic_DNA"/>
</dbReference>
<dbReference type="InterPro" id="IPR020945">
    <property type="entry name" value="DMSO/NO3_reduct_chaperone"/>
</dbReference>
<dbReference type="PANTHER" id="PTHR43680:SF2">
    <property type="entry name" value="NITRATE REDUCTASE MOLYBDENUM COFACTOR ASSEMBLY CHAPERONE NARJ"/>
    <property type="match status" value="1"/>
</dbReference>
<dbReference type="SUPFAM" id="SSF89155">
    <property type="entry name" value="TorD-like"/>
    <property type="match status" value="1"/>
</dbReference>